<name>A0A1Y1SBU6_9GAMM</name>
<sequence length="205" mass="22128">MAKALPWQMALPDILSEQLGVHVGAQAADLWLAKYASDPGPNVIGFMREVSQALQFDARQRNALRTAVHRARTGASAQPQTTAPEFRAGSKVAVALLTAIRAKLIARTGRPPAEFIEDLGQLLSAAGGLQEMAAPALGWIIQGGRMPELSFEQLTDLVHNVYVALCHTLGPVPADELFYRAVEHAKTLPEAEQFPPTNLIFTDKA</sequence>
<dbReference type="RefSeq" id="WP_146680331.1">
    <property type="nucleotide sequence ID" value="NZ_AQQV01000003.1"/>
</dbReference>
<proteinExistence type="predicted"/>
<protein>
    <submittedName>
        <fullName evidence="1">Uncharacterized protein</fullName>
    </submittedName>
</protein>
<dbReference type="EMBL" id="AQQV01000003">
    <property type="protein sequence ID" value="ORE86091.1"/>
    <property type="molecule type" value="Genomic_DNA"/>
</dbReference>
<accession>A0A1Y1SBU6</accession>
<dbReference type="Proteomes" id="UP000192342">
    <property type="component" value="Unassembled WGS sequence"/>
</dbReference>
<dbReference type="AlphaFoldDB" id="A0A1Y1SBU6"/>
<keyword evidence="2" id="KW-1185">Reference proteome</keyword>
<gene>
    <name evidence="1" type="ORF">ATO7_12378</name>
</gene>
<evidence type="ECO:0000313" key="1">
    <source>
        <dbReference type="EMBL" id="ORE86091.1"/>
    </source>
</evidence>
<comment type="caution">
    <text evidence="1">The sequence shown here is derived from an EMBL/GenBank/DDBJ whole genome shotgun (WGS) entry which is preliminary data.</text>
</comment>
<evidence type="ECO:0000313" key="2">
    <source>
        <dbReference type="Proteomes" id="UP000192342"/>
    </source>
</evidence>
<dbReference type="STRING" id="1317117.ATO7_12378"/>
<dbReference type="OrthoDB" id="6657308at2"/>
<organism evidence="1 2">
    <name type="scientific">Oceanococcus atlanticus</name>
    <dbReference type="NCBI Taxonomy" id="1317117"/>
    <lineage>
        <taxon>Bacteria</taxon>
        <taxon>Pseudomonadati</taxon>
        <taxon>Pseudomonadota</taxon>
        <taxon>Gammaproteobacteria</taxon>
        <taxon>Chromatiales</taxon>
        <taxon>Oceanococcaceae</taxon>
        <taxon>Oceanococcus</taxon>
    </lineage>
</organism>
<reference evidence="1 2" key="1">
    <citation type="submission" date="2013-04" db="EMBL/GenBank/DDBJ databases">
        <title>Oceanococcus atlanticus 22II-S10r2 Genome Sequencing.</title>
        <authorList>
            <person name="Lai Q."/>
            <person name="Li G."/>
            <person name="Shao Z."/>
        </authorList>
    </citation>
    <scope>NUCLEOTIDE SEQUENCE [LARGE SCALE GENOMIC DNA]</scope>
    <source>
        <strain evidence="1 2">22II-S10r2</strain>
    </source>
</reference>